<gene>
    <name evidence="2" type="ORF">RN50_02621</name>
</gene>
<dbReference type="RefSeq" id="WP_045254923.1">
    <property type="nucleotide sequence ID" value="NZ_CP031425.1"/>
</dbReference>
<dbReference type="InterPro" id="IPR007795">
    <property type="entry name" value="T7SS_EccB"/>
</dbReference>
<keyword evidence="3" id="KW-1185">Reference proteome</keyword>
<proteinExistence type="predicted"/>
<accession>A0A0F0KJA3</accession>
<evidence type="ECO:0000313" key="2">
    <source>
        <dbReference type="EMBL" id="KJL19336.1"/>
    </source>
</evidence>
<organism evidence="2 3">
    <name type="scientific">Microbacterium foliorum</name>
    <dbReference type="NCBI Taxonomy" id="104336"/>
    <lineage>
        <taxon>Bacteria</taxon>
        <taxon>Bacillati</taxon>
        <taxon>Actinomycetota</taxon>
        <taxon>Actinomycetes</taxon>
        <taxon>Micrococcales</taxon>
        <taxon>Microbacteriaceae</taxon>
        <taxon>Microbacterium</taxon>
    </lineage>
</organism>
<keyword evidence="1" id="KW-0812">Transmembrane</keyword>
<comment type="caution">
    <text evidence="2">The sequence shown here is derived from an EMBL/GenBank/DDBJ whole genome shotgun (WGS) entry which is preliminary data.</text>
</comment>
<dbReference type="NCBIfam" id="TIGR03919">
    <property type="entry name" value="T7SS_EccB"/>
    <property type="match status" value="1"/>
</dbReference>
<dbReference type="Pfam" id="PF05108">
    <property type="entry name" value="T7SS_ESX1_EccB"/>
    <property type="match status" value="1"/>
</dbReference>
<evidence type="ECO:0008006" key="4">
    <source>
        <dbReference type="Google" id="ProtNLM"/>
    </source>
</evidence>
<evidence type="ECO:0000313" key="3">
    <source>
        <dbReference type="Proteomes" id="UP000033572"/>
    </source>
</evidence>
<feature type="transmembrane region" description="Helical" evidence="1">
    <location>
        <begin position="41"/>
        <end position="61"/>
    </location>
</feature>
<name>A0A0F0KJA3_9MICO</name>
<dbReference type="Proteomes" id="UP000033572">
    <property type="component" value="Unassembled WGS sequence"/>
</dbReference>
<dbReference type="PANTHER" id="PTHR40765:SF2">
    <property type="entry name" value="ESX-2 SECRETION SYSTEM ATPASE ECCB2"/>
    <property type="match status" value="1"/>
</dbReference>
<dbReference type="PANTHER" id="PTHR40765">
    <property type="entry name" value="ESX-2 SECRETION SYSTEM ATPASE ECCB2"/>
    <property type="match status" value="1"/>
</dbReference>
<evidence type="ECO:0000256" key="1">
    <source>
        <dbReference type="SAM" id="Phobius"/>
    </source>
</evidence>
<dbReference type="InterPro" id="IPR044857">
    <property type="entry name" value="T7SS_EccB_R1"/>
</dbReference>
<keyword evidence="1" id="KW-1133">Transmembrane helix</keyword>
<dbReference type="AlphaFoldDB" id="A0A0F0KJA3"/>
<sequence length="438" mass="45167">MASKSELLQAQAFNRRRLQRAFVSGAPGGRELAPGKPLRGVVVSVALGVLTIIVSLLIGTFTGSLPKDWEKGAIIVVQGEGSRYVALDGTLYPVKNLASARLLVGSAKITSVPANKLDGISRDPSPVGIDGAPDYLPAPDRQYEGAWLSCVASDSPLEISTRLLDDPVGAADQAALVKDDDDDYWFVEGDKRYAVSDDNVAVVASVFLGIDDVDSVPTVSALWLNLVTPGSPLEVNLGAELGENAGAAGLVVGQAVQTQSDGDVVNEYIADGDGRLVPATPFARQLLTAYVGMEPVVMTVAEATDLADVNSDAIPADWPRTVSSSSADGGETACLQMTPSADGPVVSVTATPDDTELGTSVTPGAGAAITARSSGEGATYGFVAESGVYFPVETAEDLALLGYSTESSLTVPAAWTQLLEQGPTLSRTIAQRTSGQGG</sequence>
<dbReference type="EMBL" id="JYIU01000045">
    <property type="protein sequence ID" value="KJL19336.1"/>
    <property type="molecule type" value="Genomic_DNA"/>
</dbReference>
<keyword evidence="1" id="KW-0472">Membrane</keyword>
<dbReference type="GO" id="GO:0005576">
    <property type="term" value="C:extracellular region"/>
    <property type="evidence" value="ECO:0007669"/>
    <property type="project" value="TreeGrafter"/>
</dbReference>
<dbReference type="GeneID" id="94443254"/>
<dbReference type="PATRIC" id="fig|104336.4.peg.2666"/>
<dbReference type="KEGG" id="mfol:DXT68_02530"/>
<reference evidence="2 3" key="1">
    <citation type="submission" date="2015-02" db="EMBL/GenBank/DDBJ databases">
        <title>Draft genome sequences of ten Microbacterium spp. with emphasis on heavy metal contaminated environments.</title>
        <authorList>
            <person name="Corretto E."/>
        </authorList>
    </citation>
    <scope>NUCLEOTIDE SEQUENCE [LARGE SCALE GENOMIC DNA]</scope>
    <source>
        <strain evidence="2 3">DSM 12966</strain>
    </source>
</reference>
<dbReference type="Gene3D" id="3.30.2390.20">
    <property type="entry name" value="Type VII secretion system EccB, repeat 1 domain"/>
    <property type="match status" value="1"/>
</dbReference>
<protein>
    <recommendedName>
        <fullName evidence="4">Type VII secretion protein EccB</fullName>
    </recommendedName>
</protein>